<protein>
    <submittedName>
        <fullName evidence="1">Magnesium-dependent phosphatase 1</fullName>
    </submittedName>
</protein>
<dbReference type="PANTHER" id="PTHR17901:SF14">
    <property type="entry name" value="MAGNESIUM-DEPENDENT PHOSPHATASE 1"/>
    <property type="match status" value="1"/>
</dbReference>
<gene>
    <name evidence="1" type="primary">MDP1</name>
    <name evidence="1" type="ORF">GWK47_029628</name>
</gene>
<dbReference type="AlphaFoldDB" id="A0A8J4YKJ0"/>
<comment type="caution">
    <text evidence="1">The sequence shown here is derived from an EMBL/GenBank/DDBJ whole genome shotgun (WGS) entry which is preliminary data.</text>
</comment>
<evidence type="ECO:0000313" key="2">
    <source>
        <dbReference type="Proteomes" id="UP000770661"/>
    </source>
</evidence>
<reference evidence="1" key="1">
    <citation type="submission" date="2020-07" db="EMBL/GenBank/DDBJ databases">
        <title>The High-quality genome of the commercially important snow crab, Chionoecetes opilio.</title>
        <authorList>
            <person name="Jeong J.-H."/>
            <person name="Ryu S."/>
        </authorList>
    </citation>
    <scope>NUCLEOTIDE SEQUENCE</scope>
    <source>
        <strain evidence="1">MADBK_172401_WGS</strain>
        <tissue evidence="1">Digestive gland</tissue>
    </source>
</reference>
<dbReference type="Pfam" id="PF12689">
    <property type="entry name" value="Acid_PPase"/>
    <property type="match status" value="1"/>
</dbReference>
<evidence type="ECO:0000313" key="1">
    <source>
        <dbReference type="EMBL" id="KAG0729792.1"/>
    </source>
</evidence>
<sequence>MQKSEDIVKGSVEYLKEVKGLLHRDGMKGKEENVNFRDILENQVKEKVVKTLLAASLAHEGPKIFNSLHKNVRNITGCSVNTFKYGLDKILRTVPDEPPVPGYTAKCRTSNTIPDQVALFDRDARTGSSGGPPRLIKTKSGIEFSEMLFFDDEARNKRDLATIGVDTVMVDDGVTKDLVKKGLEQFSRCL</sequence>
<dbReference type="Proteomes" id="UP000770661">
    <property type="component" value="Unassembled WGS sequence"/>
</dbReference>
<dbReference type="PANTHER" id="PTHR17901">
    <property type="entry name" value="MAGNESIUM-DEPENDENT PHOSPHATASE 1 MDP1"/>
    <property type="match status" value="1"/>
</dbReference>
<name>A0A8J4YKJ0_CHIOP</name>
<dbReference type="EMBL" id="JACEEZ010000830">
    <property type="protein sequence ID" value="KAG0729792.1"/>
    <property type="molecule type" value="Genomic_DNA"/>
</dbReference>
<dbReference type="OrthoDB" id="2865258at2759"/>
<dbReference type="InterPro" id="IPR010036">
    <property type="entry name" value="MDP_1_eu_arc"/>
</dbReference>
<proteinExistence type="predicted"/>
<dbReference type="InterPro" id="IPR023214">
    <property type="entry name" value="HAD_sf"/>
</dbReference>
<accession>A0A8J4YKJ0</accession>
<keyword evidence="2" id="KW-1185">Reference proteome</keyword>
<dbReference type="GO" id="GO:0003993">
    <property type="term" value="F:acid phosphatase activity"/>
    <property type="evidence" value="ECO:0007669"/>
    <property type="project" value="TreeGrafter"/>
</dbReference>
<dbReference type="Gene3D" id="3.40.50.1000">
    <property type="entry name" value="HAD superfamily/HAD-like"/>
    <property type="match status" value="1"/>
</dbReference>
<organism evidence="1 2">
    <name type="scientific">Chionoecetes opilio</name>
    <name type="common">Atlantic snow crab</name>
    <name type="synonym">Cancer opilio</name>
    <dbReference type="NCBI Taxonomy" id="41210"/>
    <lineage>
        <taxon>Eukaryota</taxon>
        <taxon>Metazoa</taxon>
        <taxon>Ecdysozoa</taxon>
        <taxon>Arthropoda</taxon>
        <taxon>Crustacea</taxon>
        <taxon>Multicrustacea</taxon>
        <taxon>Malacostraca</taxon>
        <taxon>Eumalacostraca</taxon>
        <taxon>Eucarida</taxon>
        <taxon>Decapoda</taxon>
        <taxon>Pleocyemata</taxon>
        <taxon>Brachyura</taxon>
        <taxon>Eubrachyura</taxon>
        <taxon>Majoidea</taxon>
        <taxon>Majidae</taxon>
        <taxon>Chionoecetes</taxon>
    </lineage>
</organism>